<dbReference type="PROSITE" id="PS51007">
    <property type="entry name" value="CYTC"/>
    <property type="match status" value="1"/>
</dbReference>
<keyword evidence="4" id="KW-0249">Electron transport</keyword>
<keyword evidence="5 6" id="KW-0408">Iron</keyword>
<evidence type="ECO:0000256" key="2">
    <source>
        <dbReference type="ARBA" id="ARBA00022617"/>
    </source>
</evidence>
<evidence type="ECO:0000259" key="8">
    <source>
        <dbReference type="PROSITE" id="PS51007"/>
    </source>
</evidence>
<evidence type="ECO:0000256" key="1">
    <source>
        <dbReference type="ARBA" id="ARBA00022448"/>
    </source>
</evidence>
<dbReference type="PRINTS" id="PR00604">
    <property type="entry name" value="CYTCHRMECIAB"/>
</dbReference>
<dbReference type="PANTHER" id="PTHR11961">
    <property type="entry name" value="CYTOCHROME C"/>
    <property type="match status" value="1"/>
</dbReference>
<dbReference type="Gene3D" id="1.10.760.10">
    <property type="entry name" value="Cytochrome c-like domain"/>
    <property type="match status" value="1"/>
</dbReference>
<dbReference type="RefSeq" id="WP_055111035.1">
    <property type="nucleotide sequence ID" value="NZ_CANKXR010000001.1"/>
</dbReference>
<dbReference type="EMBL" id="CXWC01000011">
    <property type="protein sequence ID" value="CTQ72458.1"/>
    <property type="molecule type" value="Genomic_DNA"/>
</dbReference>
<protein>
    <submittedName>
        <fullName evidence="9">Cytochrome c class I</fullName>
    </submittedName>
</protein>
<gene>
    <name evidence="9" type="ORF">LA5096_03245</name>
</gene>
<feature type="domain" description="Cytochrome c" evidence="8">
    <location>
        <begin position="23"/>
        <end position="125"/>
    </location>
</feature>
<dbReference type="AlphaFoldDB" id="A0A0M7ABG8"/>
<dbReference type="SUPFAM" id="SSF46626">
    <property type="entry name" value="Cytochrome c"/>
    <property type="match status" value="1"/>
</dbReference>
<dbReference type="Pfam" id="PF00034">
    <property type="entry name" value="Cytochrom_C"/>
    <property type="match status" value="1"/>
</dbReference>
<dbReference type="GO" id="GO:0046872">
    <property type="term" value="F:metal ion binding"/>
    <property type="evidence" value="ECO:0007669"/>
    <property type="project" value="UniProtKB-KW"/>
</dbReference>
<dbReference type="GO" id="GO:0009055">
    <property type="term" value="F:electron transfer activity"/>
    <property type="evidence" value="ECO:0007669"/>
    <property type="project" value="InterPro"/>
</dbReference>
<evidence type="ECO:0000256" key="6">
    <source>
        <dbReference type="PROSITE-ProRule" id="PRU00433"/>
    </source>
</evidence>
<feature type="signal peptide" evidence="7">
    <location>
        <begin position="1"/>
        <end position="21"/>
    </location>
</feature>
<keyword evidence="7" id="KW-0732">Signal</keyword>
<evidence type="ECO:0000256" key="4">
    <source>
        <dbReference type="ARBA" id="ARBA00022982"/>
    </source>
</evidence>
<evidence type="ECO:0000256" key="5">
    <source>
        <dbReference type="ARBA" id="ARBA00023004"/>
    </source>
</evidence>
<dbReference type="InterPro" id="IPR002327">
    <property type="entry name" value="Cyt_c_1A/1B"/>
</dbReference>
<dbReference type="GO" id="GO:0020037">
    <property type="term" value="F:heme binding"/>
    <property type="evidence" value="ECO:0007669"/>
    <property type="project" value="InterPro"/>
</dbReference>
<proteinExistence type="predicted"/>
<dbReference type="STRING" id="311410.LA5095_00104"/>
<keyword evidence="1" id="KW-0813">Transport</keyword>
<dbReference type="GeneID" id="97670595"/>
<dbReference type="OrthoDB" id="9805828at2"/>
<dbReference type="InterPro" id="IPR036909">
    <property type="entry name" value="Cyt_c-like_dom_sf"/>
</dbReference>
<keyword evidence="10" id="KW-1185">Reference proteome</keyword>
<feature type="chain" id="PRO_5009787998" evidence="7">
    <location>
        <begin position="22"/>
        <end position="131"/>
    </location>
</feature>
<evidence type="ECO:0000256" key="7">
    <source>
        <dbReference type="SAM" id="SignalP"/>
    </source>
</evidence>
<dbReference type="Proteomes" id="UP000049983">
    <property type="component" value="Unassembled WGS sequence"/>
</dbReference>
<dbReference type="InterPro" id="IPR009056">
    <property type="entry name" value="Cyt_c-like_dom"/>
</dbReference>
<organism evidence="9 10">
    <name type="scientific">Roseibium album</name>
    <dbReference type="NCBI Taxonomy" id="311410"/>
    <lineage>
        <taxon>Bacteria</taxon>
        <taxon>Pseudomonadati</taxon>
        <taxon>Pseudomonadota</taxon>
        <taxon>Alphaproteobacteria</taxon>
        <taxon>Hyphomicrobiales</taxon>
        <taxon>Stappiaceae</taxon>
        <taxon>Roseibium</taxon>
    </lineage>
</organism>
<keyword evidence="3 6" id="KW-0479">Metal-binding</keyword>
<accession>A0A0M7ABG8</accession>
<sequence>MQRLLMIAGTALLAVTAQASAEGDPAKGEKVFKKCAACHAVGESAKNKVGPQLNGVVGAPWGRIEGYKYSKNLVELSDGKVWDEDTLVVYLTKPKDLIPKGKMAFAGLRKEADRDNVIAYLAQFKEDGTTE</sequence>
<keyword evidence="2 6" id="KW-0349">Heme</keyword>
<reference evidence="10" key="1">
    <citation type="submission" date="2015-07" db="EMBL/GenBank/DDBJ databases">
        <authorList>
            <person name="Rodrigo-Torres Lidia"/>
            <person name="Arahal R.David."/>
        </authorList>
    </citation>
    <scope>NUCLEOTIDE SEQUENCE [LARGE SCALE GENOMIC DNA]</scope>
    <source>
        <strain evidence="10">CECT 5096</strain>
    </source>
</reference>
<evidence type="ECO:0000256" key="3">
    <source>
        <dbReference type="ARBA" id="ARBA00022723"/>
    </source>
</evidence>
<evidence type="ECO:0000313" key="9">
    <source>
        <dbReference type="EMBL" id="CTQ72458.1"/>
    </source>
</evidence>
<evidence type="ECO:0000313" key="10">
    <source>
        <dbReference type="Proteomes" id="UP000049983"/>
    </source>
</evidence>
<name>A0A0M7ABG8_9HYPH</name>